<evidence type="ECO:0000313" key="4">
    <source>
        <dbReference type="Proteomes" id="UP001500449"/>
    </source>
</evidence>
<dbReference type="SUPFAM" id="SSF54427">
    <property type="entry name" value="NTF2-like"/>
    <property type="match status" value="1"/>
</dbReference>
<comment type="caution">
    <text evidence="3">The sequence shown here is derived from an EMBL/GenBank/DDBJ whole genome shotgun (WGS) entry which is preliminary data.</text>
</comment>
<feature type="region of interest" description="Disordered" evidence="1">
    <location>
        <begin position="13"/>
        <end position="61"/>
    </location>
</feature>
<dbReference type="InterPro" id="IPR037401">
    <property type="entry name" value="SnoaL-like"/>
</dbReference>
<organism evidence="3 4">
    <name type="scientific">Pseudonocardia ailaonensis</name>
    <dbReference type="NCBI Taxonomy" id="367279"/>
    <lineage>
        <taxon>Bacteria</taxon>
        <taxon>Bacillati</taxon>
        <taxon>Actinomycetota</taxon>
        <taxon>Actinomycetes</taxon>
        <taxon>Pseudonocardiales</taxon>
        <taxon>Pseudonocardiaceae</taxon>
        <taxon>Pseudonocardia</taxon>
    </lineage>
</organism>
<dbReference type="InterPro" id="IPR032710">
    <property type="entry name" value="NTF2-like_dom_sf"/>
</dbReference>
<evidence type="ECO:0000259" key="2">
    <source>
        <dbReference type="Pfam" id="PF12680"/>
    </source>
</evidence>
<feature type="compositionally biased region" description="Low complexity" evidence="1">
    <location>
        <begin position="40"/>
        <end position="61"/>
    </location>
</feature>
<evidence type="ECO:0000313" key="3">
    <source>
        <dbReference type="EMBL" id="GAA1862588.1"/>
    </source>
</evidence>
<reference evidence="3 4" key="1">
    <citation type="journal article" date="2019" name="Int. J. Syst. Evol. Microbiol.">
        <title>The Global Catalogue of Microorganisms (GCM) 10K type strain sequencing project: providing services to taxonomists for standard genome sequencing and annotation.</title>
        <authorList>
            <consortium name="The Broad Institute Genomics Platform"/>
            <consortium name="The Broad Institute Genome Sequencing Center for Infectious Disease"/>
            <person name="Wu L."/>
            <person name="Ma J."/>
        </authorList>
    </citation>
    <scope>NUCLEOTIDE SEQUENCE [LARGE SCALE GENOMIC DNA]</scope>
    <source>
        <strain evidence="3 4">JCM 16009</strain>
    </source>
</reference>
<dbReference type="Gene3D" id="3.10.450.50">
    <property type="match status" value="1"/>
</dbReference>
<feature type="compositionally biased region" description="Basic and acidic residues" evidence="1">
    <location>
        <begin position="25"/>
        <end position="36"/>
    </location>
</feature>
<proteinExistence type="predicted"/>
<gene>
    <name evidence="3" type="ORF">GCM10009836_48610</name>
</gene>
<evidence type="ECO:0000256" key="1">
    <source>
        <dbReference type="SAM" id="MobiDB-lite"/>
    </source>
</evidence>
<keyword evidence="4" id="KW-1185">Reference proteome</keyword>
<dbReference type="Pfam" id="PF12680">
    <property type="entry name" value="SnoaL_2"/>
    <property type="match status" value="1"/>
</dbReference>
<dbReference type="PANTHER" id="PTHR41252">
    <property type="entry name" value="BLR2505 PROTEIN"/>
    <property type="match status" value="1"/>
</dbReference>
<dbReference type="Proteomes" id="UP001500449">
    <property type="component" value="Unassembled WGS sequence"/>
</dbReference>
<dbReference type="PANTHER" id="PTHR41252:SF1">
    <property type="entry name" value="BLR2505 PROTEIN"/>
    <property type="match status" value="1"/>
</dbReference>
<accession>A0ABN2NC58</accession>
<protein>
    <submittedName>
        <fullName evidence="3">Nuclear transport factor 2 family protein</fullName>
    </submittedName>
</protein>
<name>A0ABN2NC58_9PSEU</name>
<dbReference type="EMBL" id="BAAAQK010000018">
    <property type="protein sequence ID" value="GAA1862588.1"/>
    <property type="molecule type" value="Genomic_DNA"/>
</dbReference>
<feature type="domain" description="SnoaL-like" evidence="2">
    <location>
        <begin position="72"/>
        <end position="180"/>
    </location>
</feature>
<sequence>MLLGEIGIIHSARRPRPAVPSMPRPLDRLRERKQTEDPTDGSGSPSGSLTGEEEAMSTSASTTGATRAFLVEWFDRLAATGFDGGVFLGALSDDLVWTATGTSPVSGTFRGKQAYVDGVWRPLDQHLQRWPRAEVLRILADGEWATVEFRGVGGLGVNGLDYSLQYCWVLRVVGDEITEVVGYYDQTQVEALFAPPAV</sequence>